<dbReference type="EMBL" id="JBBWRZ010000006">
    <property type="protein sequence ID" value="KAK8233419.1"/>
    <property type="molecule type" value="Genomic_DNA"/>
</dbReference>
<sequence length="209" mass="23531">MSPIQSHGRTHVFSQHVRTHAHYKAATIPPLRPHCIYLHNRPYTPPPQQPLPQLTSRNARTSAATPMLPCPTMPCYVMPCNDSPESSGRSQVLIRKSAAQFVTVADLNHQQNDIFLTCTPDAAPRLLAAATRRTAVRRHDKDEVLEEALHGAWILSDHPPSCIPASTARPFYPLILRRLLRLHRLRQPARNSPRNAPGHLARRYVQVTL</sequence>
<comment type="caution">
    <text evidence="1">The sequence shown here is derived from an EMBL/GenBank/DDBJ whole genome shotgun (WGS) entry which is preliminary data.</text>
</comment>
<organism evidence="1 2">
    <name type="scientific">Phyllosticta capitalensis</name>
    <dbReference type="NCBI Taxonomy" id="121624"/>
    <lineage>
        <taxon>Eukaryota</taxon>
        <taxon>Fungi</taxon>
        <taxon>Dikarya</taxon>
        <taxon>Ascomycota</taxon>
        <taxon>Pezizomycotina</taxon>
        <taxon>Dothideomycetes</taxon>
        <taxon>Dothideomycetes incertae sedis</taxon>
        <taxon>Botryosphaeriales</taxon>
        <taxon>Phyllostictaceae</taxon>
        <taxon>Phyllosticta</taxon>
    </lineage>
</organism>
<evidence type="ECO:0000313" key="2">
    <source>
        <dbReference type="Proteomes" id="UP001492380"/>
    </source>
</evidence>
<evidence type="ECO:0000313" key="1">
    <source>
        <dbReference type="EMBL" id="KAK8233419.1"/>
    </source>
</evidence>
<accession>A0ABR1YLP1</accession>
<proteinExistence type="predicted"/>
<reference evidence="1 2" key="1">
    <citation type="submission" date="2024-04" db="EMBL/GenBank/DDBJ databases">
        <title>Phyllosticta paracitricarpa is synonymous to the EU quarantine fungus P. citricarpa based on phylogenomic analyses.</title>
        <authorList>
            <consortium name="Lawrence Berkeley National Laboratory"/>
            <person name="Van Ingen-Buijs V.A."/>
            <person name="Van Westerhoven A.C."/>
            <person name="Haridas S."/>
            <person name="Skiadas P."/>
            <person name="Martin F."/>
            <person name="Groenewald J.Z."/>
            <person name="Crous P.W."/>
            <person name="Seidl M.F."/>
        </authorList>
    </citation>
    <scope>NUCLEOTIDE SEQUENCE [LARGE SCALE GENOMIC DNA]</scope>
    <source>
        <strain evidence="1 2">CBS 123374</strain>
    </source>
</reference>
<dbReference type="Proteomes" id="UP001492380">
    <property type="component" value="Unassembled WGS sequence"/>
</dbReference>
<protein>
    <submittedName>
        <fullName evidence="1">Uncharacterized protein</fullName>
    </submittedName>
</protein>
<name>A0ABR1YLP1_9PEZI</name>
<keyword evidence="2" id="KW-1185">Reference proteome</keyword>
<gene>
    <name evidence="1" type="ORF">HDK90DRAFT_265872</name>
</gene>